<dbReference type="EMBL" id="KF889012">
    <property type="protein sequence ID" value="AII26429.1"/>
    <property type="molecule type" value="Genomic_DNA"/>
</dbReference>
<reference evidence="1" key="2">
    <citation type="journal article" date="2014" name="Genomics">
        <title>Prevalence and mapping of a plasmid encoding a type IV secretion system in Acinetobacter baumannii.</title>
        <authorList>
            <person name="Liu C.C."/>
            <person name="Kuo H.Y."/>
            <person name="Tang C.Y."/>
            <person name="Chang K.C."/>
            <person name="Liou M.L."/>
        </authorList>
    </citation>
    <scope>NUCLEOTIDE SEQUENCE</scope>
    <source>
        <strain evidence="1">TYTH-1</strain>
        <plasmid evidence="1">pAB_CC</plasmid>
    </source>
</reference>
<protein>
    <submittedName>
        <fullName evidence="1">Uncharacterized protein</fullName>
    </submittedName>
</protein>
<gene>
    <name evidence="1" type="ORF">M3Q_pABCC26</name>
</gene>
<geneLocation type="plasmid" evidence="1">
    <name>pAB_CC</name>
</geneLocation>
<evidence type="ECO:0000313" key="1">
    <source>
        <dbReference type="EMBL" id="AII26429.1"/>
    </source>
</evidence>
<dbReference type="AlphaFoldDB" id="A0A076G3J9"/>
<organism evidence="1">
    <name type="scientific">Acinetobacter baumannii TYTH-1</name>
    <dbReference type="NCBI Taxonomy" id="1100841"/>
    <lineage>
        <taxon>Bacteria</taxon>
        <taxon>Pseudomonadati</taxon>
        <taxon>Pseudomonadota</taxon>
        <taxon>Gammaproteobacteria</taxon>
        <taxon>Moraxellales</taxon>
        <taxon>Moraxellaceae</taxon>
        <taxon>Acinetobacter</taxon>
        <taxon>Acinetobacter calcoaceticus/baumannii complex</taxon>
    </lineage>
</organism>
<reference evidence="1" key="1">
    <citation type="submission" date="2013-11" db="EMBL/GenBank/DDBJ databases">
        <authorList>
            <person name="Liu C.-C."/>
            <person name="Tang C.Y."/>
            <person name="Kuo H.-Y."/>
            <person name="Chang K.-C."/>
            <person name="Liou M.-L."/>
        </authorList>
    </citation>
    <scope>NUCLEOTIDE SEQUENCE</scope>
    <source>
        <strain evidence="1">TYTH-1</strain>
        <plasmid evidence="1">pAB_CC</plasmid>
    </source>
</reference>
<dbReference type="RefSeq" id="WP_032011240.1">
    <property type="nucleotide sequence ID" value="NZ_KF889012.1"/>
</dbReference>
<keyword evidence="1" id="KW-0614">Plasmid</keyword>
<name>A0A076G3J9_ACIBA</name>
<proteinExistence type="predicted"/>
<sequence>MKIYTKIALNYFRNLIFACGKEHGIFFSESPQNPKHLVANDAIYFITQIDDSIVFIDCKYGPVSTYRIDGILDFTSNSIEDAAQIATNNFRLICENHYTILNCE</sequence>
<accession>A0A076G3J9</accession>